<dbReference type="PATRIC" id="fig|1088721.3.peg.3914"/>
<organism evidence="2 3">
    <name type="scientific">Novosphingobium pentaromativorans US6-1</name>
    <dbReference type="NCBI Taxonomy" id="1088721"/>
    <lineage>
        <taxon>Bacteria</taxon>
        <taxon>Pseudomonadati</taxon>
        <taxon>Pseudomonadota</taxon>
        <taxon>Alphaproteobacteria</taxon>
        <taxon>Sphingomonadales</taxon>
        <taxon>Sphingomonadaceae</taxon>
        <taxon>Novosphingobium</taxon>
    </lineage>
</organism>
<keyword evidence="1" id="KW-1133">Transmembrane helix</keyword>
<feature type="transmembrane region" description="Helical" evidence="1">
    <location>
        <begin position="55"/>
        <end position="74"/>
    </location>
</feature>
<evidence type="ECO:0000256" key="1">
    <source>
        <dbReference type="SAM" id="Phobius"/>
    </source>
</evidence>
<dbReference type="Proteomes" id="UP000004030">
    <property type="component" value="Unassembled WGS sequence"/>
</dbReference>
<name>G6EI05_9SPHN</name>
<gene>
    <name evidence="2" type="ORF">NSU_3976</name>
</gene>
<reference evidence="2 3" key="1">
    <citation type="journal article" date="2012" name="J. Bacteriol.">
        <title>Genome sequence of benzo(a)pyrene-degrading bacterium Novosphingobium pentaromativorans US6-1.</title>
        <authorList>
            <person name="Luo Y.R."/>
            <person name="Kang S.G."/>
            <person name="Kim S.J."/>
            <person name="Kim M.R."/>
            <person name="Li N."/>
            <person name="Lee J.H."/>
            <person name="Kwon K.K."/>
        </authorList>
    </citation>
    <scope>NUCLEOTIDE SEQUENCE [LARGE SCALE GENOMIC DNA]</scope>
    <source>
        <strain evidence="2 3">US6-1</strain>
    </source>
</reference>
<keyword evidence="3" id="KW-1185">Reference proteome</keyword>
<comment type="caution">
    <text evidence="2">The sequence shown here is derived from an EMBL/GenBank/DDBJ whole genome shotgun (WGS) entry which is preliminary data.</text>
</comment>
<evidence type="ECO:0000313" key="2">
    <source>
        <dbReference type="EMBL" id="EHJ59139.1"/>
    </source>
</evidence>
<protein>
    <recommendedName>
        <fullName evidence="4">Glycosyltransferase RgtA/B/C/D-like domain-containing protein</fullName>
    </recommendedName>
</protein>
<feature type="transmembrane region" description="Helical" evidence="1">
    <location>
        <begin position="221"/>
        <end position="241"/>
    </location>
</feature>
<keyword evidence="1" id="KW-0472">Membrane</keyword>
<sequence length="524" mass="57375">MANLRIAHLRRHPRSVSLLAIDPTAPVGGGGRRLQEDSQSTGTTARLPWARLAEWALVLAPAIILALLLTRKVWDVDIFWQLKLGEMILAHRGPIAHEPFAASHIGDPLPALAWLGQALMAEVRLLGGWDALRVFDALCWAGGFWAVALACRWKGAAPVAVLVALCLSLVAALATASIRPQSFSVLCFGLLLALLRLDLRTWLTVALAAPLLVLWQNLHPSVSVAAGALGVYAAAGWFTWWRQTGKRPPIAETILIPVAVLAMFATPDGGSILALSARNAQASFDIGVSEWLPMWAPDNWLDSLPILYAASLALWLVLRNRQRVDLRELALATALFIMTLVTIRFVLFWAVALVPLLARVVSSPQPAPMRVPRWTGTFAVALVGLLGPMLLPTRFDESLPIAAIERLRRENVRGVIYADFPYGGPIIDAGYPQWRVAFDGRYYRYTPQEWHFNGKVEAGKLGLQAIQRKWPVAAFLLKAQHNAPLAHELSRAPGWRRIWDRDGIVVYVPADRPNASPAGGSAPS</sequence>
<feature type="transmembrane region" description="Helical" evidence="1">
    <location>
        <begin position="300"/>
        <end position="318"/>
    </location>
</feature>
<feature type="transmembrane region" description="Helical" evidence="1">
    <location>
        <begin position="185"/>
        <end position="215"/>
    </location>
</feature>
<feature type="transmembrane region" description="Helical" evidence="1">
    <location>
        <begin position="253"/>
        <end position="275"/>
    </location>
</feature>
<dbReference type="AlphaFoldDB" id="G6EI05"/>
<accession>G6EI05</accession>
<dbReference type="eggNOG" id="ENOG5030IAB">
    <property type="taxonomic scope" value="Bacteria"/>
</dbReference>
<dbReference type="EMBL" id="AGFM01000062">
    <property type="protein sequence ID" value="EHJ59139.1"/>
    <property type="molecule type" value="Genomic_DNA"/>
</dbReference>
<proteinExistence type="predicted"/>
<evidence type="ECO:0000313" key="3">
    <source>
        <dbReference type="Proteomes" id="UP000004030"/>
    </source>
</evidence>
<evidence type="ECO:0008006" key="4">
    <source>
        <dbReference type="Google" id="ProtNLM"/>
    </source>
</evidence>
<dbReference type="KEGG" id="npn:JI59_01835"/>
<feature type="transmembrane region" description="Helical" evidence="1">
    <location>
        <begin position="330"/>
        <end position="354"/>
    </location>
</feature>
<keyword evidence="1" id="KW-0812">Transmembrane</keyword>
<feature type="transmembrane region" description="Helical" evidence="1">
    <location>
        <begin position="156"/>
        <end position="178"/>
    </location>
</feature>